<evidence type="ECO:0000313" key="2">
    <source>
        <dbReference type="EMBL" id="DAE18472.1"/>
    </source>
</evidence>
<protein>
    <submittedName>
        <fullName evidence="2">Uncharacterized protein</fullName>
    </submittedName>
</protein>
<organism evidence="2">
    <name type="scientific">Siphoviridae sp. ctNs77</name>
    <dbReference type="NCBI Taxonomy" id="2825473"/>
    <lineage>
        <taxon>Viruses</taxon>
        <taxon>Duplodnaviria</taxon>
        <taxon>Heunggongvirae</taxon>
        <taxon>Uroviricota</taxon>
        <taxon>Caudoviricetes</taxon>
    </lineage>
</organism>
<sequence>MFEQILLKVQPFRFVFYFPLLVVPLGFFSICLTSL</sequence>
<dbReference type="EMBL" id="BK015656">
    <property type="protein sequence ID" value="DAE18472.1"/>
    <property type="molecule type" value="Genomic_DNA"/>
</dbReference>
<keyword evidence="1" id="KW-0472">Membrane</keyword>
<name>A0A8S5QHE1_9CAUD</name>
<accession>A0A8S5QHE1</accession>
<feature type="transmembrane region" description="Helical" evidence="1">
    <location>
        <begin position="12"/>
        <end position="32"/>
    </location>
</feature>
<proteinExistence type="predicted"/>
<keyword evidence="1" id="KW-0812">Transmembrane</keyword>
<keyword evidence="1" id="KW-1133">Transmembrane helix</keyword>
<reference evidence="2" key="1">
    <citation type="journal article" date="2021" name="Proc. Natl. Acad. Sci. U.S.A.">
        <title>A Catalog of Tens of Thousands of Viruses from Human Metagenomes Reveals Hidden Associations with Chronic Diseases.</title>
        <authorList>
            <person name="Tisza M.J."/>
            <person name="Buck C.B."/>
        </authorList>
    </citation>
    <scope>NUCLEOTIDE SEQUENCE</scope>
    <source>
        <strain evidence="2">CtNs77</strain>
    </source>
</reference>
<evidence type="ECO:0000256" key="1">
    <source>
        <dbReference type="SAM" id="Phobius"/>
    </source>
</evidence>